<dbReference type="EMBL" id="CP023694">
    <property type="protein sequence ID" value="QEV25096.1"/>
    <property type="molecule type" value="Genomic_DNA"/>
</dbReference>
<evidence type="ECO:0000313" key="3">
    <source>
        <dbReference type="Proteomes" id="UP000326598"/>
    </source>
</evidence>
<dbReference type="PANTHER" id="PTHR21310">
    <property type="entry name" value="AMINOGLYCOSIDE PHOSPHOTRANSFERASE-RELATED-RELATED"/>
    <property type="match status" value="1"/>
</dbReference>
<reference evidence="2 3" key="1">
    <citation type="submission" date="2017-09" db="EMBL/GenBank/DDBJ databases">
        <authorList>
            <person name="Lee N."/>
            <person name="Cho B.-K."/>
        </authorList>
    </citation>
    <scope>NUCLEOTIDE SEQUENCE [LARGE SCALE GENOMIC DNA]</scope>
    <source>
        <strain evidence="2 3">ATCC 13740</strain>
    </source>
</reference>
<organism evidence="2 3">
    <name type="scientific">Streptomyces coeruleorubidus</name>
    <dbReference type="NCBI Taxonomy" id="116188"/>
    <lineage>
        <taxon>Bacteria</taxon>
        <taxon>Bacillati</taxon>
        <taxon>Actinomycetota</taxon>
        <taxon>Actinomycetes</taxon>
        <taxon>Kitasatosporales</taxon>
        <taxon>Streptomycetaceae</taxon>
        <taxon>Streptomyces</taxon>
    </lineage>
</organism>
<dbReference type="InterPro" id="IPR002575">
    <property type="entry name" value="Aminoglycoside_PTrfase"/>
</dbReference>
<dbReference type="Proteomes" id="UP000326598">
    <property type="component" value="Chromosome"/>
</dbReference>
<keyword evidence="2" id="KW-0808">Transferase</keyword>
<dbReference type="KEGG" id="scoe:CP976_13590"/>
<sequence>MATTPPGRLLGSGRRADVYEIDEAWVLRREREGGGDAAGEGAVMGHVHAHGYPVPRVRPSGSRTDLVMERLSGPTMLQACLAGTLDATEAGSILARLLRHLHAIPALRSTDPAVRVLHLDLHPENVILTPDGPRVIDWSNTEEGDPALDWAASAVILAQAAVADDPLSVPARTMLTALLDGPSSHTRAALTEALRRRSVNPTMSPAEVELLGAAEELILSQGRTRQHSS</sequence>
<dbReference type="RefSeq" id="WP_150480590.1">
    <property type="nucleotide sequence ID" value="NZ_BMTB01000001.1"/>
</dbReference>
<evidence type="ECO:0000313" key="2">
    <source>
        <dbReference type="EMBL" id="QEV25096.1"/>
    </source>
</evidence>
<proteinExistence type="predicted"/>
<evidence type="ECO:0000259" key="1">
    <source>
        <dbReference type="Pfam" id="PF01636"/>
    </source>
</evidence>
<dbReference type="Gene3D" id="3.90.1200.10">
    <property type="match status" value="1"/>
</dbReference>
<dbReference type="InterPro" id="IPR011009">
    <property type="entry name" value="Kinase-like_dom_sf"/>
</dbReference>
<dbReference type="GeneID" id="91417108"/>
<protein>
    <submittedName>
        <fullName evidence="2">Aminoglycoside phosphotransferase family protein</fullName>
    </submittedName>
</protein>
<accession>A0A5J6HXR5</accession>
<dbReference type="GO" id="GO:0016740">
    <property type="term" value="F:transferase activity"/>
    <property type="evidence" value="ECO:0007669"/>
    <property type="project" value="UniProtKB-KW"/>
</dbReference>
<feature type="domain" description="Aminoglycoside phosphotransferase" evidence="1">
    <location>
        <begin position="8"/>
        <end position="106"/>
    </location>
</feature>
<name>A0A5J6HXR5_STRC4</name>
<dbReference type="PANTHER" id="PTHR21310:SF40">
    <property type="entry name" value="AMINOGLYCOSIDE PHOSPHOTRANSFERASE DOMAIN-CONTAINING PROTEIN-RELATED"/>
    <property type="match status" value="1"/>
</dbReference>
<dbReference type="AlphaFoldDB" id="A0A5J6HXR5"/>
<gene>
    <name evidence="2" type="ORF">CP976_13590</name>
</gene>
<dbReference type="SUPFAM" id="SSF56112">
    <property type="entry name" value="Protein kinase-like (PK-like)"/>
    <property type="match status" value="1"/>
</dbReference>
<feature type="domain" description="Aminoglycoside phosphotransferase" evidence="1">
    <location>
        <begin position="108"/>
        <end position="154"/>
    </location>
</feature>
<dbReference type="Pfam" id="PF01636">
    <property type="entry name" value="APH"/>
    <property type="match status" value="2"/>
</dbReference>
<dbReference type="InterPro" id="IPR051678">
    <property type="entry name" value="AGP_Transferase"/>
</dbReference>